<reference evidence="9 10" key="2">
    <citation type="submission" date="2020-08" db="EMBL/GenBank/DDBJ databases">
        <title>Stappia taiwanensis sp. nov., isolated from a coastal thermal spring.</title>
        <authorList>
            <person name="Kampfer P."/>
        </authorList>
    </citation>
    <scope>NUCLEOTIDE SEQUENCE [LARGE SCALE GENOMIC DNA]</scope>
    <source>
        <strain evidence="9 10">DSM 23284</strain>
    </source>
</reference>
<evidence type="ECO:0000313" key="9">
    <source>
        <dbReference type="EMBL" id="MBA4611263.1"/>
    </source>
</evidence>
<accession>A0A838XWF5</accession>
<evidence type="ECO:0000256" key="1">
    <source>
        <dbReference type="ARBA" id="ARBA00010577"/>
    </source>
</evidence>
<sequence length="224" mass="23229">MTTAAAATTGGVSASGASANSSTAKTALDNNYELFLSILTTQIQNQDPLNPMDSSKYTEQLVQYSSVEQQIKTNDQLGGMLQIMAASTASSYVSYLGTSVVASGATTQLQSGEANWTYNAEEGGEALVEIRNSMGAVVYQGKETLSQGKNSYTWDGRTSAGSTAPDGQYSISLVQVDDKGQPVRRVQTEVKGVVEGVEFTGSGALLTVGGAKIPASAVISVNSN</sequence>
<comment type="similarity">
    <text evidence="1 5">Belongs to the FlgD family.</text>
</comment>
<keyword evidence="3 5" id="KW-1005">Bacterial flagellum biogenesis</keyword>
<protein>
    <recommendedName>
        <fullName evidence="2 5">Basal-body rod modification protein FlgD</fullName>
    </recommendedName>
</protein>
<evidence type="ECO:0000256" key="4">
    <source>
        <dbReference type="ARBA" id="ARBA00024746"/>
    </source>
</evidence>
<dbReference type="RefSeq" id="WP_181759452.1">
    <property type="nucleotide sequence ID" value="NZ_BMCR01000002.1"/>
</dbReference>
<dbReference type="InterPro" id="IPR025965">
    <property type="entry name" value="FlgD/Vpr_Ig-like"/>
</dbReference>
<dbReference type="Gene3D" id="2.30.30.910">
    <property type="match status" value="1"/>
</dbReference>
<keyword evidence="10" id="KW-1185">Reference proteome</keyword>
<evidence type="ECO:0000256" key="6">
    <source>
        <dbReference type="SAM" id="MobiDB-lite"/>
    </source>
</evidence>
<dbReference type="Pfam" id="PF13860">
    <property type="entry name" value="FlgD_ig"/>
    <property type="match status" value="1"/>
</dbReference>
<feature type="domain" description="FlgD/Vpr Ig-like" evidence="7">
    <location>
        <begin position="112"/>
        <end position="176"/>
    </location>
</feature>
<organism evidence="9 10">
    <name type="scientific">Stappia taiwanensis</name>
    <dbReference type="NCBI Taxonomy" id="992267"/>
    <lineage>
        <taxon>Bacteria</taxon>
        <taxon>Pseudomonadati</taxon>
        <taxon>Pseudomonadota</taxon>
        <taxon>Alphaproteobacteria</taxon>
        <taxon>Hyphomicrobiales</taxon>
        <taxon>Stappiaceae</taxon>
        <taxon>Stappia</taxon>
    </lineage>
</organism>
<evidence type="ECO:0000313" key="10">
    <source>
        <dbReference type="Proteomes" id="UP000559404"/>
    </source>
</evidence>
<comment type="caution">
    <text evidence="9">The sequence shown here is derived from an EMBL/GenBank/DDBJ whole genome shotgun (WGS) entry which is preliminary data.</text>
</comment>
<evidence type="ECO:0000256" key="3">
    <source>
        <dbReference type="ARBA" id="ARBA00022795"/>
    </source>
</evidence>
<dbReference type="InterPro" id="IPR005648">
    <property type="entry name" value="FlgD"/>
</dbReference>
<gene>
    <name evidence="9" type="ORF">H1W37_06355</name>
</gene>
<comment type="function">
    <text evidence="4 5">Required for flagellar hook formation. May act as a scaffolding protein.</text>
</comment>
<dbReference type="Pfam" id="PF13861">
    <property type="entry name" value="FLgD_tudor"/>
    <property type="match status" value="1"/>
</dbReference>
<feature type="domain" description="FlgD Tudor-like" evidence="8">
    <location>
        <begin position="88"/>
        <end position="218"/>
    </location>
</feature>
<proteinExistence type="inferred from homology"/>
<dbReference type="Gene3D" id="2.60.40.4070">
    <property type="match status" value="1"/>
</dbReference>
<dbReference type="AlphaFoldDB" id="A0A838XWF5"/>
<evidence type="ECO:0000259" key="8">
    <source>
        <dbReference type="Pfam" id="PF13861"/>
    </source>
</evidence>
<dbReference type="Pfam" id="PF03963">
    <property type="entry name" value="FlgD"/>
    <property type="match status" value="1"/>
</dbReference>
<dbReference type="GO" id="GO:0044781">
    <property type="term" value="P:bacterial-type flagellum organization"/>
    <property type="evidence" value="ECO:0007669"/>
    <property type="project" value="UniProtKB-UniRule"/>
</dbReference>
<evidence type="ECO:0000259" key="7">
    <source>
        <dbReference type="Pfam" id="PF13860"/>
    </source>
</evidence>
<feature type="region of interest" description="Disordered" evidence="6">
    <location>
        <begin position="1"/>
        <end position="20"/>
    </location>
</feature>
<reference evidence="9 10" key="1">
    <citation type="submission" date="2020-07" db="EMBL/GenBank/DDBJ databases">
        <authorList>
            <person name="Li M."/>
        </authorList>
    </citation>
    <scope>NUCLEOTIDE SEQUENCE [LARGE SCALE GENOMIC DNA]</scope>
    <source>
        <strain evidence="9 10">DSM 23284</strain>
    </source>
</reference>
<dbReference type="InterPro" id="IPR025963">
    <property type="entry name" value="FLgD_Tudor"/>
</dbReference>
<dbReference type="Proteomes" id="UP000559404">
    <property type="component" value="Unassembled WGS sequence"/>
</dbReference>
<evidence type="ECO:0000256" key="5">
    <source>
        <dbReference type="RuleBase" id="RU362076"/>
    </source>
</evidence>
<evidence type="ECO:0000256" key="2">
    <source>
        <dbReference type="ARBA" id="ARBA00016013"/>
    </source>
</evidence>
<dbReference type="EMBL" id="JACEON010000004">
    <property type="protein sequence ID" value="MBA4611263.1"/>
    <property type="molecule type" value="Genomic_DNA"/>
</dbReference>
<name>A0A838XWF5_9HYPH</name>